<evidence type="ECO:0000259" key="5">
    <source>
        <dbReference type="PROSITE" id="PS50931"/>
    </source>
</evidence>
<accession>A0A934MBG7</accession>
<reference evidence="6" key="1">
    <citation type="submission" date="2020-12" db="EMBL/GenBank/DDBJ databases">
        <title>Sanguibacter suaedae sp. nov., isolated from Suaeda aralocaspica.</title>
        <authorList>
            <person name="Ma Q."/>
        </authorList>
    </citation>
    <scope>NUCLEOTIDE SEQUENCE</scope>
    <source>
        <strain evidence="6">YZGR15</strain>
    </source>
</reference>
<evidence type="ECO:0000313" key="7">
    <source>
        <dbReference type="Proteomes" id="UP000602087"/>
    </source>
</evidence>
<dbReference type="EMBL" id="JAEINH010000007">
    <property type="protein sequence ID" value="MBI9115301.1"/>
    <property type="molecule type" value="Genomic_DNA"/>
</dbReference>
<sequence length="326" mass="33554">MTSDPAPSPGVTPEDLDSHSLRVVRAIADHGSVTAAAAALGYSQPALSQAIRRLEARIGMTVLARAGRGVRLTEAGRVVARHATVVLRSIDAAADELTELAGARAGQARLTGFPSASSTLVPSVLGAMAARSPGVRTSYLEAEPPEAVAAVRDGLADVALTFSYPGDPQDPHGDSTSGLTSVALWRDTMVLVLPATNARARGPATREVAVSDLAQDRWIGGCPRCRAHLLATCGAAGFVPSIAYETDNVPAVLGMVAAGLGVAMLPSLAVTGAPLPSGVVARRPAGGDHRTVHLVLPPEVEAMPSVLAMRDAVRSLDPRRWGLHPV</sequence>
<evidence type="ECO:0000256" key="1">
    <source>
        <dbReference type="ARBA" id="ARBA00009437"/>
    </source>
</evidence>
<evidence type="ECO:0000256" key="2">
    <source>
        <dbReference type="ARBA" id="ARBA00023015"/>
    </source>
</evidence>
<evidence type="ECO:0000313" key="6">
    <source>
        <dbReference type="EMBL" id="MBI9115301.1"/>
    </source>
</evidence>
<dbReference type="Gene3D" id="3.40.190.10">
    <property type="entry name" value="Periplasmic binding protein-like II"/>
    <property type="match status" value="2"/>
</dbReference>
<dbReference type="CDD" id="cd08423">
    <property type="entry name" value="PBP2_LTTR_like_6"/>
    <property type="match status" value="1"/>
</dbReference>
<name>A0A934MBG7_9MICO</name>
<dbReference type="PANTHER" id="PTHR30346">
    <property type="entry name" value="TRANSCRIPTIONAL DUAL REGULATOR HCAR-RELATED"/>
    <property type="match status" value="1"/>
</dbReference>
<dbReference type="GO" id="GO:0032993">
    <property type="term" value="C:protein-DNA complex"/>
    <property type="evidence" value="ECO:0007669"/>
    <property type="project" value="TreeGrafter"/>
</dbReference>
<evidence type="ECO:0000256" key="4">
    <source>
        <dbReference type="ARBA" id="ARBA00023163"/>
    </source>
</evidence>
<dbReference type="Pfam" id="PF00126">
    <property type="entry name" value="HTH_1"/>
    <property type="match status" value="1"/>
</dbReference>
<dbReference type="SUPFAM" id="SSF53850">
    <property type="entry name" value="Periplasmic binding protein-like II"/>
    <property type="match status" value="1"/>
</dbReference>
<dbReference type="PRINTS" id="PR00039">
    <property type="entry name" value="HTHLYSR"/>
</dbReference>
<dbReference type="InterPro" id="IPR000847">
    <property type="entry name" value="LysR_HTH_N"/>
</dbReference>
<dbReference type="PROSITE" id="PS50931">
    <property type="entry name" value="HTH_LYSR"/>
    <property type="match status" value="1"/>
</dbReference>
<keyword evidence="2" id="KW-0805">Transcription regulation</keyword>
<dbReference type="FunFam" id="1.10.10.10:FF:000001">
    <property type="entry name" value="LysR family transcriptional regulator"/>
    <property type="match status" value="1"/>
</dbReference>
<dbReference type="Proteomes" id="UP000602087">
    <property type="component" value="Unassembled WGS sequence"/>
</dbReference>
<dbReference type="InterPro" id="IPR036390">
    <property type="entry name" value="WH_DNA-bd_sf"/>
</dbReference>
<dbReference type="GO" id="GO:0003700">
    <property type="term" value="F:DNA-binding transcription factor activity"/>
    <property type="evidence" value="ECO:0007669"/>
    <property type="project" value="InterPro"/>
</dbReference>
<dbReference type="Gene3D" id="1.10.10.10">
    <property type="entry name" value="Winged helix-like DNA-binding domain superfamily/Winged helix DNA-binding domain"/>
    <property type="match status" value="1"/>
</dbReference>
<dbReference type="AlphaFoldDB" id="A0A934MBG7"/>
<dbReference type="PANTHER" id="PTHR30346:SF29">
    <property type="entry name" value="LYSR SUBSTRATE-BINDING"/>
    <property type="match status" value="1"/>
</dbReference>
<proteinExistence type="inferred from homology"/>
<dbReference type="Pfam" id="PF03466">
    <property type="entry name" value="LysR_substrate"/>
    <property type="match status" value="1"/>
</dbReference>
<keyword evidence="7" id="KW-1185">Reference proteome</keyword>
<organism evidence="6 7">
    <name type="scientific">Sanguibacter suaedae</name>
    <dbReference type="NCBI Taxonomy" id="2795737"/>
    <lineage>
        <taxon>Bacteria</taxon>
        <taxon>Bacillati</taxon>
        <taxon>Actinomycetota</taxon>
        <taxon>Actinomycetes</taxon>
        <taxon>Micrococcales</taxon>
        <taxon>Sanguibacteraceae</taxon>
        <taxon>Sanguibacter</taxon>
    </lineage>
</organism>
<feature type="domain" description="HTH lysR-type" evidence="5">
    <location>
        <begin position="16"/>
        <end position="73"/>
    </location>
</feature>
<dbReference type="InterPro" id="IPR005119">
    <property type="entry name" value="LysR_subst-bd"/>
</dbReference>
<dbReference type="GO" id="GO:0003677">
    <property type="term" value="F:DNA binding"/>
    <property type="evidence" value="ECO:0007669"/>
    <property type="project" value="UniProtKB-KW"/>
</dbReference>
<dbReference type="RefSeq" id="WP_198733868.1">
    <property type="nucleotide sequence ID" value="NZ_JAEINH010000007.1"/>
</dbReference>
<evidence type="ECO:0000256" key="3">
    <source>
        <dbReference type="ARBA" id="ARBA00023125"/>
    </source>
</evidence>
<keyword evidence="3" id="KW-0238">DNA-binding</keyword>
<dbReference type="SUPFAM" id="SSF46785">
    <property type="entry name" value="Winged helix' DNA-binding domain"/>
    <property type="match status" value="1"/>
</dbReference>
<comment type="caution">
    <text evidence="6">The sequence shown here is derived from an EMBL/GenBank/DDBJ whole genome shotgun (WGS) entry which is preliminary data.</text>
</comment>
<gene>
    <name evidence="6" type="ORF">JAV76_09810</name>
</gene>
<dbReference type="InterPro" id="IPR036388">
    <property type="entry name" value="WH-like_DNA-bd_sf"/>
</dbReference>
<keyword evidence="4" id="KW-0804">Transcription</keyword>
<protein>
    <submittedName>
        <fullName evidence="6">LysR family transcriptional regulator</fullName>
    </submittedName>
</protein>
<comment type="similarity">
    <text evidence="1">Belongs to the LysR transcriptional regulatory family.</text>
</comment>